<organism evidence="2 3">
    <name type="scientific">Patella caerulea</name>
    <name type="common">Rayed Mediterranean limpet</name>
    <dbReference type="NCBI Taxonomy" id="87958"/>
    <lineage>
        <taxon>Eukaryota</taxon>
        <taxon>Metazoa</taxon>
        <taxon>Spiralia</taxon>
        <taxon>Lophotrochozoa</taxon>
        <taxon>Mollusca</taxon>
        <taxon>Gastropoda</taxon>
        <taxon>Patellogastropoda</taxon>
        <taxon>Patelloidea</taxon>
        <taxon>Patellidae</taxon>
        <taxon>Patella</taxon>
    </lineage>
</organism>
<evidence type="ECO:0000313" key="2">
    <source>
        <dbReference type="EMBL" id="KAK6185080.1"/>
    </source>
</evidence>
<protein>
    <submittedName>
        <fullName evidence="2">Uncharacterized protein</fullName>
    </submittedName>
</protein>
<comment type="caution">
    <text evidence="2">The sequence shown here is derived from an EMBL/GenBank/DDBJ whole genome shotgun (WGS) entry which is preliminary data.</text>
</comment>
<evidence type="ECO:0000256" key="1">
    <source>
        <dbReference type="SAM" id="MobiDB-lite"/>
    </source>
</evidence>
<dbReference type="EMBL" id="JAZGQO010000006">
    <property type="protein sequence ID" value="KAK6185080.1"/>
    <property type="molecule type" value="Genomic_DNA"/>
</dbReference>
<sequence length="148" mass="16999">MTLEVNKSESGKVQLARRHLLQTLQQKQSTKNPKIADFKLTVKFPKHNVSPPEHSHRTPQESETNNAMMRVARYWDTASGTYEPNRLNENCLSSSSLKILDENMLSSSLKTKQWINDLPCEKNVYSNNERKPSSILTPRTISSKPWKC</sequence>
<name>A0AAN8JXU5_PATCE</name>
<gene>
    <name evidence="2" type="ORF">SNE40_007398</name>
</gene>
<feature type="region of interest" description="Disordered" evidence="1">
    <location>
        <begin position="45"/>
        <end position="66"/>
    </location>
</feature>
<feature type="region of interest" description="Disordered" evidence="1">
    <location>
        <begin position="127"/>
        <end position="148"/>
    </location>
</feature>
<accession>A0AAN8JXU5</accession>
<dbReference type="AlphaFoldDB" id="A0AAN8JXU5"/>
<keyword evidence="3" id="KW-1185">Reference proteome</keyword>
<evidence type="ECO:0000313" key="3">
    <source>
        <dbReference type="Proteomes" id="UP001347796"/>
    </source>
</evidence>
<dbReference type="Proteomes" id="UP001347796">
    <property type="component" value="Unassembled WGS sequence"/>
</dbReference>
<proteinExistence type="predicted"/>
<reference evidence="2 3" key="1">
    <citation type="submission" date="2024-01" db="EMBL/GenBank/DDBJ databases">
        <title>The genome of the rayed Mediterranean limpet Patella caerulea (Linnaeus, 1758).</title>
        <authorList>
            <person name="Anh-Thu Weber A."/>
            <person name="Halstead-Nussloch G."/>
        </authorList>
    </citation>
    <scope>NUCLEOTIDE SEQUENCE [LARGE SCALE GENOMIC DNA]</scope>
    <source>
        <strain evidence="2">AATW-2023a</strain>
        <tissue evidence="2">Whole specimen</tissue>
    </source>
</reference>
<feature type="compositionally biased region" description="Polar residues" evidence="1">
    <location>
        <begin position="134"/>
        <end position="148"/>
    </location>
</feature>